<sequence length="192" mass="20323">MPGPKPPERRRFTQYPADHNVSPHGNGNSIFMRMGGRLSLALLLAAAAAPAGAEAPASPQLEIAGRVAHPQVLTLSDLRHFPATTVELTQTGGHGPQHATWSGVLLWTLLQRAAPVDEPGRKTTLRHTILAHGTDGYAVALAVGEIDPAFEGKQVIVALARDGAPLHSLELVVPGDRHAGRDVHDLDKVSVN</sequence>
<dbReference type="SUPFAM" id="SSF56524">
    <property type="entry name" value="Oxidoreductase molybdopterin-binding domain"/>
    <property type="match status" value="1"/>
</dbReference>
<feature type="compositionally biased region" description="Basic and acidic residues" evidence="1">
    <location>
        <begin position="1"/>
        <end position="11"/>
    </location>
</feature>
<feature type="domain" description="Oxidoreductase molybdopterin-binding" evidence="2">
    <location>
        <begin position="57"/>
        <end position="168"/>
    </location>
</feature>
<name>A0A5R9JFM4_9PROT</name>
<dbReference type="Proteomes" id="UP000305654">
    <property type="component" value="Unassembled WGS sequence"/>
</dbReference>
<reference evidence="3 4" key="1">
    <citation type="submission" date="2019-05" db="EMBL/GenBank/DDBJ databases">
        <authorList>
            <person name="Pankratov T."/>
            <person name="Grouzdev D."/>
        </authorList>
    </citation>
    <scope>NUCLEOTIDE SEQUENCE [LARGE SCALE GENOMIC DNA]</scope>
    <source>
        <strain evidence="3 4">KEBCLARHB70R</strain>
    </source>
</reference>
<evidence type="ECO:0000259" key="2">
    <source>
        <dbReference type="Pfam" id="PF00174"/>
    </source>
</evidence>
<protein>
    <recommendedName>
        <fullName evidence="2">Oxidoreductase molybdopterin-binding domain-containing protein</fullName>
    </recommendedName>
</protein>
<dbReference type="AlphaFoldDB" id="A0A5R9JFM4"/>
<evidence type="ECO:0000313" key="3">
    <source>
        <dbReference type="EMBL" id="TLU74461.1"/>
    </source>
</evidence>
<proteinExistence type="predicted"/>
<dbReference type="Pfam" id="PF00174">
    <property type="entry name" value="Oxidored_molyb"/>
    <property type="match status" value="1"/>
</dbReference>
<keyword evidence="4" id="KW-1185">Reference proteome</keyword>
<organism evidence="3 4">
    <name type="scientific">Lichenicoccus roseus</name>
    <dbReference type="NCBI Taxonomy" id="2683649"/>
    <lineage>
        <taxon>Bacteria</taxon>
        <taxon>Pseudomonadati</taxon>
        <taxon>Pseudomonadota</taxon>
        <taxon>Alphaproteobacteria</taxon>
        <taxon>Acetobacterales</taxon>
        <taxon>Acetobacteraceae</taxon>
        <taxon>Lichenicoccus</taxon>
    </lineage>
</organism>
<dbReference type="OrthoDB" id="482420at2"/>
<dbReference type="InterPro" id="IPR000572">
    <property type="entry name" value="OxRdtase_Mopterin-bd_dom"/>
</dbReference>
<accession>A0A5R9JFM4</accession>
<dbReference type="Gene3D" id="3.90.420.10">
    <property type="entry name" value="Oxidoreductase, molybdopterin-binding domain"/>
    <property type="match status" value="1"/>
</dbReference>
<dbReference type="InterPro" id="IPR036374">
    <property type="entry name" value="OxRdtase_Mopterin-bd_sf"/>
</dbReference>
<dbReference type="RefSeq" id="WP_138324710.1">
    <property type="nucleotide sequence ID" value="NZ_VCDI01000001.1"/>
</dbReference>
<comment type="caution">
    <text evidence="3">The sequence shown here is derived from an EMBL/GenBank/DDBJ whole genome shotgun (WGS) entry which is preliminary data.</text>
</comment>
<evidence type="ECO:0000256" key="1">
    <source>
        <dbReference type="SAM" id="MobiDB-lite"/>
    </source>
</evidence>
<dbReference type="EMBL" id="VCDI01000001">
    <property type="protein sequence ID" value="TLU74461.1"/>
    <property type="molecule type" value="Genomic_DNA"/>
</dbReference>
<evidence type="ECO:0000313" key="4">
    <source>
        <dbReference type="Proteomes" id="UP000305654"/>
    </source>
</evidence>
<gene>
    <name evidence="3" type="ORF">FE263_04585</name>
</gene>
<feature type="region of interest" description="Disordered" evidence="1">
    <location>
        <begin position="1"/>
        <end position="24"/>
    </location>
</feature>